<organism evidence="2 3">
    <name type="scientific">Sagittula marina</name>
    <dbReference type="NCBI Taxonomy" id="943940"/>
    <lineage>
        <taxon>Bacteria</taxon>
        <taxon>Pseudomonadati</taxon>
        <taxon>Pseudomonadota</taxon>
        <taxon>Alphaproteobacteria</taxon>
        <taxon>Rhodobacterales</taxon>
        <taxon>Roseobacteraceae</taxon>
        <taxon>Sagittula</taxon>
    </lineage>
</organism>
<gene>
    <name evidence="2" type="ORF">GGQ68_004802</name>
</gene>
<evidence type="ECO:0000313" key="3">
    <source>
        <dbReference type="Proteomes" id="UP000541426"/>
    </source>
</evidence>
<keyword evidence="1" id="KW-0472">Membrane</keyword>
<name>A0A7W6GUR3_9RHOB</name>
<dbReference type="Proteomes" id="UP000541426">
    <property type="component" value="Unassembled WGS sequence"/>
</dbReference>
<dbReference type="AlphaFoldDB" id="A0A7W6GUR3"/>
<dbReference type="EMBL" id="JACIEJ010000023">
    <property type="protein sequence ID" value="MBB3988445.1"/>
    <property type="molecule type" value="Genomic_DNA"/>
</dbReference>
<keyword evidence="1" id="KW-0812">Transmembrane</keyword>
<keyword evidence="1" id="KW-1133">Transmembrane helix</keyword>
<dbReference type="RefSeq" id="WP_183970280.1">
    <property type="nucleotide sequence ID" value="NZ_BAABBZ010000050.1"/>
</dbReference>
<feature type="transmembrane region" description="Helical" evidence="1">
    <location>
        <begin position="14"/>
        <end position="32"/>
    </location>
</feature>
<accession>A0A7W6GUR3</accession>
<comment type="caution">
    <text evidence="2">The sequence shown here is derived from an EMBL/GenBank/DDBJ whole genome shotgun (WGS) entry which is preliminary data.</text>
</comment>
<sequence length="178" mass="20289">MSALSSRLEMIADVGFKVFSIVAICFGGLRYFQEREEIAQTDALSRSLSYIEEYGSERYVGARLDLHDFWVEHPQLVELLSSGGISERVYRAALSQDVFRSGAHRHIREPLILLDNLYSQVAFCFRSDLCEAKILTEFFCPIARTEAVAYAPFFERMTLETGDRDLGRDLSEFGSNCF</sequence>
<proteinExistence type="predicted"/>
<evidence type="ECO:0000313" key="2">
    <source>
        <dbReference type="EMBL" id="MBB3988445.1"/>
    </source>
</evidence>
<protein>
    <submittedName>
        <fullName evidence="2">Uncharacterized protein</fullName>
    </submittedName>
</protein>
<reference evidence="2 3" key="1">
    <citation type="submission" date="2020-08" db="EMBL/GenBank/DDBJ databases">
        <title>Genomic Encyclopedia of Type Strains, Phase IV (KMG-IV): sequencing the most valuable type-strain genomes for metagenomic binning, comparative biology and taxonomic classification.</title>
        <authorList>
            <person name="Goeker M."/>
        </authorList>
    </citation>
    <scope>NUCLEOTIDE SEQUENCE [LARGE SCALE GENOMIC DNA]</scope>
    <source>
        <strain evidence="2 3">DSM 102235</strain>
    </source>
</reference>
<keyword evidence="3" id="KW-1185">Reference proteome</keyword>
<evidence type="ECO:0000256" key="1">
    <source>
        <dbReference type="SAM" id="Phobius"/>
    </source>
</evidence>